<feature type="chain" id="PRO_5002531077" evidence="1">
    <location>
        <begin position="19"/>
        <end position="172"/>
    </location>
</feature>
<evidence type="ECO:0000313" key="3">
    <source>
        <dbReference type="Proteomes" id="UP000034112"/>
    </source>
</evidence>
<feature type="signal peptide" evidence="1">
    <location>
        <begin position="1"/>
        <end position="18"/>
    </location>
</feature>
<organism evidence="2 3">
    <name type="scientific">Trichoderma harzianum</name>
    <name type="common">Hypocrea lixii</name>
    <dbReference type="NCBI Taxonomy" id="5544"/>
    <lineage>
        <taxon>Eukaryota</taxon>
        <taxon>Fungi</taxon>
        <taxon>Dikarya</taxon>
        <taxon>Ascomycota</taxon>
        <taxon>Pezizomycotina</taxon>
        <taxon>Sordariomycetes</taxon>
        <taxon>Hypocreomycetidae</taxon>
        <taxon>Hypocreales</taxon>
        <taxon>Hypocreaceae</taxon>
        <taxon>Trichoderma</taxon>
    </lineage>
</organism>
<dbReference type="EMBL" id="JOKZ01000107">
    <property type="protein sequence ID" value="KKP03524.1"/>
    <property type="molecule type" value="Genomic_DNA"/>
</dbReference>
<protein>
    <submittedName>
        <fullName evidence="2">Uncharacterized protein</fullName>
    </submittedName>
</protein>
<dbReference type="OMA" id="HSWCYDL"/>
<dbReference type="OrthoDB" id="5084295at2759"/>
<gene>
    <name evidence="2" type="ORF">THAR02_04387</name>
</gene>
<proteinExistence type="predicted"/>
<dbReference type="AlphaFoldDB" id="A0A0G0AER7"/>
<evidence type="ECO:0000256" key="1">
    <source>
        <dbReference type="SAM" id="SignalP"/>
    </source>
</evidence>
<accession>A0A0G0AER7</accession>
<sequence>MKASSILALLSLGLPALAASIPHYLEDPQNFYVSGVVKEAGKDDEFIPSRPAASNDVTFSWCSDYNQNATCSQMKLKHSWCYDLGALDPVITKQLEGVGASNGRCMMFRNNECKGEHTAMFVGEHLWTRFLCPMSHVKWHKQAASVRCCAGNPADPWCDKKIRSPEGCVAPP</sequence>
<dbReference type="Proteomes" id="UP000034112">
    <property type="component" value="Unassembled WGS sequence"/>
</dbReference>
<reference evidence="3" key="1">
    <citation type="journal article" date="2015" name="Genome Announc.">
        <title>Draft whole-genome sequence of the biocontrol agent Trichoderma harzianum T6776.</title>
        <authorList>
            <person name="Baroncelli R."/>
            <person name="Piaggeschi G."/>
            <person name="Fiorini L."/>
            <person name="Bertolini E."/>
            <person name="Zapparata A."/>
            <person name="Pe M.E."/>
            <person name="Sarrocco S."/>
            <person name="Vannacci G."/>
        </authorList>
    </citation>
    <scope>NUCLEOTIDE SEQUENCE [LARGE SCALE GENOMIC DNA]</scope>
    <source>
        <strain evidence="3">T6776</strain>
    </source>
</reference>
<evidence type="ECO:0000313" key="2">
    <source>
        <dbReference type="EMBL" id="KKP03524.1"/>
    </source>
</evidence>
<comment type="caution">
    <text evidence="2">The sequence shown here is derived from an EMBL/GenBank/DDBJ whole genome shotgun (WGS) entry which is preliminary data.</text>
</comment>
<keyword evidence="1" id="KW-0732">Signal</keyword>
<name>A0A0G0AER7_TRIHA</name>